<dbReference type="PROSITE" id="PS51462">
    <property type="entry name" value="NUDIX"/>
    <property type="match status" value="1"/>
</dbReference>
<keyword evidence="1" id="KW-0378">Hydrolase</keyword>
<proteinExistence type="predicted"/>
<dbReference type="RefSeq" id="WP_025865256.1">
    <property type="nucleotide sequence ID" value="NZ_BLAX01000001.1"/>
</dbReference>
<dbReference type="GO" id="GO:0004081">
    <property type="term" value="F:bis(5'-nucleosyl)-tetraphosphatase (asymmetrical) activity"/>
    <property type="evidence" value="ECO:0007669"/>
    <property type="project" value="TreeGrafter"/>
</dbReference>
<dbReference type="InterPro" id="IPR015797">
    <property type="entry name" value="NUDIX_hydrolase-like_dom_sf"/>
</dbReference>
<dbReference type="EMBL" id="BLAX01000001">
    <property type="protein sequence ID" value="GET34912.1"/>
    <property type="molecule type" value="Genomic_DNA"/>
</dbReference>
<dbReference type="PANTHER" id="PTHR21340">
    <property type="entry name" value="DIADENOSINE 5,5-P1,P4-TETRAPHOSPHATE PYROPHOSPHOHYDROLASE MUTT"/>
    <property type="match status" value="1"/>
</dbReference>
<dbReference type="PANTHER" id="PTHR21340:SF0">
    <property type="entry name" value="BIS(5'-NUCLEOSYL)-TETRAPHOSPHATASE [ASYMMETRICAL]"/>
    <property type="match status" value="1"/>
</dbReference>
<name>A0A5M4B436_9BACT</name>
<comment type="caution">
    <text evidence="3">The sequence shown here is derived from an EMBL/GenBank/DDBJ whole genome shotgun (WGS) entry which is preliminary data.</text>
</comment>
<dbReference type="InterPro" id="IPR051325">
    <property type="entry name" value="Nudix_hydrolase_domain"/>
</dbReference>
<keyword evidence="4" id="KW-1185">Reference proteome</keyword>
<reference evidence="3 4" key="1">
    <citation type="submission" date="2019-10" db="EMBL/GenBank/DDBJ databases">
        <title>Prolixibacter strains distinguished by the presence of nitrate reductase genes were adept at nitrate-dependent anaerobic corrosion of metallic iron and carbon steel.</title>
        <authorList>
            <person name="Iino T."/>
            <person name="Shono N."/>
            <person name="Ito K."/>
            <person name="Nakamura R."/>
            <person name="Sueoka K."/>
            <person name="Harayama S."/>
            <person name="Ohkuma M."/>
        </authorList>
    </citation>
    <scope>NUCLEOTIDE SEQUENCE [LARGE SCALE GENOMIC DNA]</scope>
    <source>
        <strain evidence="3 4">JCM 13498</strain>
    </source>
</reference>
<organism evidence="3 4">
    <name type="scientific">Prolixibacter bellariivorans</name>
    <dbReference type="NCBI Taxonomy" id="314319"/>
    <lineage>
        <taxon>Bacteria</taxon>
        <taxon>Pseudomonadati</taxon>
        <taxon>Bacteroidota</taxon>
        <taxon>Bacteroidia</taxon>
        <taxon>Marinilabiliales</taxon>
        <taxon>Prolixibacteraceae</taxon>
        <taxon>Prolixibacter</taxon>
    </lineage>
</organism>
<evidence type="ECO:0000313" key="3">
    <source>
        <dbReference type="EMBL" id="GET34912.1"/>
    </source>
</evidence>
<feature type="domain" description="Nudix hydrolase" evidence="2">
    <location>
        <begin position="6"/>
        <end position="133"/>
    </location>
</feature>
<dbReference type="GO" id="GO:0006167">
    <property type="term" value="P:AMP biosynthetic process"/>
    <property type="evidence" value="ECO:0007669"/>
    <property type="project" value="TreeGrafter"/>
</dbReference>
<dbReference type="InterPro" id="IPR000086">
    <property type="entry name" value="NUDIX_hydrolase_dom"/>
</dbReference>
<dbReference type="GO" id="GO:0006754">
    <property type="term" value="P:ATP biosynthetic process"/>
    <property type="evidence" value="ECO:0007669"/>
    <property type="project" value="TreeGrafter"/>
</dbReference>
<evidence type="ECO:0000259" key="2">
    <source>
        <dbReference type="PROSITE" id="PS51462"/>
    </source>
</evidence>
<gene>
    <name evidence="3" type="ORF">PbJCM13498_37750</name>
</gene>
<dbReference type="AlphaFoldDB" id="A0A5M4B436"/>
<sequence>MPDTNGSLPTAGLLVIKDNRLLLAYSRNKQAWYLPGGKIDNGETALESIHREIREELNLQLKPDLLQYYCHITALAYGEERLMMEQECYLYELLDQKIVLGSEIAAVQYFDRETYLQEPAQVEGVLKAFDKLEADQLLH</sequence>
<protein>
    <submittedName>
        <fullName evidence="3">DNA mismatch repair protein MutT</fullName>
    </submittedName>
</protein>
<evidence type="ECO:0000256" key="1">
    <source>
        <dbReference type="ARBA" id="ARBA00022801"/>
    </source>
</evidence>
<dbReference type="Proteomes" id="UP000391834">
    <property type="component" value="Unassembled WGS sequence"/>
</dbReference>
<dbReference type="CDD" id="cd04690">
    <property type="entry name" value="NUDIX_Hydrolase"/>
    <property type="match status" value="1"/>
</dbReference>
<dbReference type="OrthoDB" id="9810648at2"/>
<dbReference type="SUPFAM" id="SSF55811">
    <property type="entry name" value="Nudix"/>
    <property type="match status" value="1"/>
</dbReference>
<accession>A0A5M4B436</accession>
<dbReference type="Pfam" id="PF00293">
    <property type="entry name" value="NUDIX"/>
    <property type="match status" value="1"/>
</dbReference>
<evidence type="ECO:0000313" key="4">
    <source>
        <dbReference type="Proteomes" id="UP000391834"/>
    </source>
</evidence>
<dbReference type="Gene3D" id="3.90.79.10">
    <property type="entry name" value="Nucleoside Triphosphate Pyrophosphohydrolase"/>
    <property type="match status" value="1"/>
</dbReference>